<accession>A0ABW4JZU1</accession>
<name>A0ABW4JZU1_9HYPH</name>
<evidence type="ECO:0000313" key="2">
    <source>
        <dbReference type="Proteomes" id="UP001597327"/>
    </source>
</evidence>
<evidence type="ECO:0000313" key="1">
    <source>
        <dbReference type="EMBL" id="MFD1696233.1"/>
    </source>
</evidence>
<dbReference type="SUPFAM" id="SSF52833">
    <property type="entry name" value="Thioredoxin-like"/>
    <property type="match status" value="1"/>
</dbReference>
<reference evidence="2" key="1">
    <citation type="journal article" date="2019" name="Int. J. Syst. Evol. Microbiol.">
        <title>The Global Catalogue of Microorganisms (GCM) 10K type strain sequencing project: providing services to taxonomists for standard genome sequencing and annotation.</title>
        <authorList>
            <consortium name="The Broad Institute Genomics Platform"/>
            <consortium name="The Broad Institute Genome Sequencing Center for Infectious Disease"/>
            <person name="Wu L."/>
            <person name="Ma J."/>
        </authorList>
    </citation>
    <scope>NUCLEOTIDE SEQUENCE [LARGE SCALE GENOMIC DNA]</scope>
    <source>
        <strain evidence="2">JCM 3369</strain>
    </source>
</reference>
<dbReference type="EMBL" id="JBHUFA010000004">
    <property type="protein sequence ID" value="MFD1696233.1"/>
    <property type="molecule type" value="Genomic_DNA"/>
</dbReference>
<sequence>MSALLALGPPGGAVAAELVMLEQPGCAWCKRWNEEIAPAYPNTPEGRRAPLRRVDISRPWPQDLDGISPDVLTPTFILIEDGQEVARLRGYPGEHFFWPVLGEMIEKLGSKTPEAD</sequence>
<proteinExistence type="predicted"/>
<gene>
    <name evidence="1" type="ORF">ACFSC7_11955</name>
</gene>
<dbReference type="InterPro" id="IPR036249">
    <property type="entry name" value="Thioredoxin-like_sf"/>
</dbReference>
<protein>
    <submittedName>
        <fullName evidence="1">Transcriptional regulator</fullName>
    </submittedName>
</protein>
<organism evidence="1 2">
    <name type="scientific">Roseibium aestuarii</name>
    <dbReference type="NCBI Taxonomy" id="2600299"/>
    <lineage>
        <taxon>Bacteria</taxon>
        <taxon>Pseudomonadati</taxon>
        <taxon>Pseudomonadota</taxon>
        <taxon>Alphaproteobacteria</taxon>
        <taxon>Hyphomicrobiales</taxon>
        <taxon>Stappiaceae</taxon>
        <taxon>Roseibium</taxon>
    </lineage>
</organism>
<comment type="caution">
    <text evidence="1">The sequence shown here is derived from an EMBL/GenBank/DDBJ whole genome shotgun (WGS) entry which is preliminary data.</text>
</comment>
<keyword evidence="2" id="KW-1185">Reference proteome</keyword>
<dbReference type="Gene3D" id="3.40.30.10">
    <property type="entry name" value="Glutaredoxin"/>
    <property type="match status" value="1"/>
</dbReference>
<dbReference type="Proteomes" id="UP001597327">
    <property type="component" value="Unassembled WGS sequence"/>
</dbReference>
<dbReference type="RefSeq" id="WP_149892867.1">
    <property type="nucleotide sequence ID" value="NZ_JBHUFA010000004.1"/>
</dbReference>